<dbReference type="PROSITE" id="PS50011">
    <property type="entry name" value="PROTEIN_KINASE_DOM"/>
    <property type="match status" value="1"/>
</dbReference>
<dbReference type="EMBL" id="CM018047">
    <property type="protein sequence ID" value="KAA8524527.1"/>
    <property type="molecule type" value="Genomic_DNA"/>
</dbReference>
<keyword evidence="2" id="KW-1003">Cell membrane</keyword>
<dbReference type="Gene3D" id="3.30.200.20">
    <property type="entry name" value="Phosphorylase Kinase, domain 1"/>
    <property type="match status" value="1"/>
</dbReference>
<protein>
    <recommendedName>
        <fullName evidence="21">Protein kinase domain-containing protein</fullName>
    </recommendedName>
</protein>
<dbReference type="InterPro" id="IPR036426">
    <property type="entry name" value="Bulb-type_lectin_dom_sf"/>
</dbReference>
<feature type="domain" description="Protein kinase" evidence="17">
    <location>
        <begin position="278"/>
        <end position="365"/>
    </location>
</feature>
<evidence type="ECO:0000259" key="17">
    <source>
        <dbReference type="PROSITE" id="PS50011"/>
    </source>
</evidence>
<dbReference type="PANTHER" id="PTHR27002">
    <property type="entry name" value="RECEPTOR-LIKE SERINE/THREONINE-PROTEIN KINASE SD1-8"/>
    <property type="match status" value="1"/>
</dbReference>
<dbReference type="Gene3D" id="2.90.10.10">
    <property type="entry name" value="Bulb-type lectin domain"/>
    <property type="match status" value="1"/>
</dbReference>
<evidence type="ECO:0000256" key="11">
    <source>
        <dbReference type="ARBA" id="ARBA00022989"/>
    </source>
</evidence>
<evidence type="ECO:0000256" key="12">
    <source>
        <dbReference type="ARBA" id="ARBA00023136"/>
    </source>
</evidence>
<proteinExistence type="predicted"/>
<keyword evidence="5 16" id="KW-0812">Transmembrane</keyword>
<evidence type="ECO:0000256" key="8">
    <source>
        <dbReference type="ARBA" id="ARBA00022741"/>
    </source>
</evidence>
<evidence type="ECO:0000256" key="14">
    <source>
        <dbReference type="ARBA" id="ARBA00023170"/>
    </source>
</evidence>
<keyword evidence="12 16" id="KW-0472">Membrane</keyword>
<dbReference type="Proteomes" id="UP000325577">
    <property type="component" value="Linkage Group LG4"/>
</dbReference>
<evidence type="ECO:0000256" key="3">
    <source>
        <dbReference type="ARBA" id="ARBA00022527"/>
    </source>
</evidence>
<dbReference type="AlphaFoldDB" id="A0A5J5A5C8"/>
<keyword evidence="4" id="KW-0808">Transferase</keyword>
<dbReference type="GO" id="GO:0005886">
    <property type="term" value="C:plasma membrane"/>
    <property type="evidence" value="ECO:0007669"/>
    <property type="project" value="UniProtKB-SubCell"/>
</dbReference>
<evidence type="ECO:0000256" key="7">
    <source>
        <dbReference type="ARBA" id="ARBA00022734"/>
    </source>
</evidence>
<evidence type="ECO:0000313" key="20">
    <source>
        <dbReference type="Proteomes" id="UP000325577"/>
    </source>
</evidence>
<dbReference type="InterPro" id="IPR001245">
    <property type="entry name" value="Ser-Thr/Tyr_kinase_cat_dom"/>
</dbReference>
<evidence type="ECO:0000256" key="15">
    <source>
        <dbReference type="ARBA" id="ARBA00023180"/>
    </source>
</evidence>
<dbReference type="SUPFAM" id="SSF56112">
    <property type="entry name" value="Protein kinase-like (PK-like)"/>
    <property type="match status" value="1"/>
</dbReference>
<evidence type="ECO:0000256" key="10">
    <source>
        <dbReference type="ARBA" id="ARBA00022840"/>
    </source>
</evidence>
<accession>A0A5J5A5C8</accession>
<dbReference type="PROSITE" id="PS50927">
    <property type="entry name" value="BULB_LECTIN"/>
    <property type="match status" value="1"/>
</dbReference>
<evidence type="ECO:0000256" key="6">
    <source>
        <dbReference type="ARBA" id="ARBA00022729"/>
    </source>
</evidence>
<evidence type="ECO:0000256" key="9">
    <source>
        <dbReference type="ARBA" id="ARBA00022777"/>
    </source>
</evidence>
<dbReference type="InterPro" id="IPR011009">
    <property type="entry name" value="Kinase-like_dom_sf"/>
</dbReference>
<evidence type="ECO:0000313" key="19">
    <source>
        <dbReference type="EMBL" id="KAA8524527.1"/>
    </source>
</evidence>
<dbReference type="OrthoDB" id="1743987at2759"/>
<dbReference type="GO" id="GO:0030246">
    <property type="term" value="F:carbohydrate binding"/>
    <property type="evidence" value="ECO:0007669"/>
    <property type="project" value="UniProtKB-KW"/>
</dbReference>
<evidence type="ECO:0000256" key="5">
    <source>
        <dbReference type="ARBA" id="ARBA00022692"/>
    </source>
</evidence>
<keyword evidence="14" id="KW-0675">Receptor</keyword>
<organism evidence="19 20">
    <name type="scientific">Nyssa sinensis</name>
    <dbReference type="NCBI Taxonomy" id="561372"/>
    <lineage>
        <taxon>Eukaryota</taxon>
        <taxon>Viridiplantae</taxon>
        <taxon>Streptophyta</taxon>
        <taxon>Embryophyta</taxon>
        <taxon>Tracheophyta</taxon>
        <taxon>Spermatophyta</taxon>
        <taxon>Magnoliopsida</taxon>
        <taxon>eudicotyledons</taxon>
        <taxon>Gunneridae</taxon>
        <taxon>Pentapetalae</taxon>
        <taxon>asterids</taxon>
        <taxon>Cornales</taxon>
        <taxon>Nyssaceae</taxon>
        <taxon>Nyssa</taxon>
    </lineage>
</organism>
<reference evidence="19 20" key="1">
    <citation type="submission" date="2019-09" db="EMBL/GenBank/DDBJ databases">
        <title>A chromosome-level genome assembly of the Chinese tupelo Nyssa sinensis.</title>
        <authorList>
            <person name="Yang X."/>
            <person name="Kang M."/>
            <person name="Yang Y."/>
            <person name="Xiong H."/>
            <person name="Wang M."/>
            <person name="Zhang Z."/>
            <person name="Wang Z."/>
            <person name="Wu H."/>
            <person name="Ma T."/>
            <person name="Liu J."/>
            <person name="Xi Z."/>
        </authorList>
    </citation>
    <scope>NUCLEOTIDE SEQUENCE [LARGE SCALE GENOMIC DNA]</scope>
    <source>
        <strain evidence="19">J267</strain>
        <tissue evidence="19">Leaf</tissue>
    </source>
</reference>
<evidence type="ECO:0008006" key="21">
    <source>
        <dbReference type="Google" id="ProtNLM"/>
    </source>
</evidence>
<evidence type="ECO:0000259" key="18">
    <source>
        <dbReference type="PROSITE" id="PS50927"/>
    </source>
</evidence>
<dbReference type="PANTHER" id="PTHR27002:SF1111">
    <property type="entry name" value="NON-SPECIFIC SERINE_THREONINE PROTEIN KINASE"/>
    <property type="match status" value="1"/>
</dbReference>
<dbReference type="GO" id="GO:0004674">
    <property type="term" value="F:protein serine/threonine kinase activity"/>
    <property type="evidence" value="ECO:0007669"/>
    <property type="project" value="UniProtKB-KW"/>
</dbReference>
<dbReference type="InterPro" id="IPR000719">
    <property type="entry name" value="Prot_kinase_dom"/>
</dbReference>
<evidence type="ECO:0000256" key="16">
    <source>
        <dbReference type="SAM" id="Phobius"/>
    </source>
</evidence>
<keyword evidence="3" id="KW-0723">Serine/threonine-protein kinase</keyword>
<keyword evidence="8" id="KW-0547">Nucleotide-binding</keyword>
<dbReference type="SUPFAM" id="SSF51110">
    <property type="entry name" value="alpha-D-mannose-specific plant lectins"/>
    <property type="match status" value="1"/>
</dbReference>
<keyword evidence="20" id="KW-1185">Reference proteome</keyword>
<keyword evidence="7" id="KW-0430">Lectin</keyword>
<keyword evidence="15" id="KW-0325">Glycoprotein</keyword>
<evidence type="ECO:0000256" key="2">
    <source>
        <dbReference type="ARBA" id="ARBA00022475"/>
    </source>
</evidence>
<sequence length="365" mass="39964">MVASKNSLPASATDRYFGIAEDGNLNVWDVNGKSSSITALGNSPSSNRTVRLFDSGNLVLIDDLSRNVLWQSFDNPGVTFLPGGRDLYAHTATSDIRSTSRNCEPCGTNIIPYPLSTGSNCGDPDYSSTNTGITDNLLQGRGEIEIEWDAPLEPACNSSSDCKDWPNSSCNETKRCHCNGNFYWSDSSLNCSQGSELINPMQNREPGPKGTSLSLQAVVISVIVIVAVLLLCVISYITYERRMAARGQDSSQLEEDDKKGIDLPFFELEIILAATNNFSDAYKLGQGGFGPVYKGMFPRGQEVAVKRLSIHSGQGLVEFKNEVVLIAKLQHRNLVRLLGYCIEGDEKILLYEYKPNKSLNAFIFG</sequence>
<dbReference type="InterPro" id="IPR001480">
    <property type="entry name" value="Bulb-type_lectin_dom"/>
</dbReference>
<name>A0A5J5A5C8_9ASTE</name>
<keyword evidence="10" id="KW-0067">ATP-binding</keyword>
<gene>
    <name evidence="19" type="ORF">F0562_010950</name>
</gene>
<dbReference type="Pfam" id="PF07714">
    <property type="entry name" value="PK_Tyr_Ser-Thr"/>
    <property type="match status" value="1"/>
</dbReference>
<dbReference type="GO" id="GO:0005524">
    <property type="term" value="F:ATP binding"/>
    <property type="evidence" value="ECO:0007669"/>
    <property type="project" value="UniProtKB-KW"/>
</dbReference>
<feature type="transmembrane region" description="Helical" evidence="16">
    <location>
        <begin position="213"/>
        <end position="239"/>
    </location>
</feature>
<keyword evidence="11 16" id="KW-1133">Transmembrane helix</keyword>
<keyword evidence="9" id="KW-0418">Kinase</keyword>
<evidence type="ECO:0000256" key="4">
    <source>
        <dbReference type="ARBA" id="ARBA00022679"/>
    </source>
</evidence>
<evidence type="ECO:0000256" key="1">
    <source>
        <dbReference type="ARBA" id="ARBA00004251"/>
    </source>
</evidence>
<keyword evidence="13" id="KW-1015">Disulfide bond</keyword>
<keyword evidence="6" id="KW-0732">Signal</keyword>
<evidence type="ECO:0000256" key="13">
    <source>
        <dbReference type="ARBA" id="ARBA00023157"/>
    </source>
</evidence>
<comment type="subcellular location">
    <subcellularLocation>
        <location evidence="1">Cell membrane</location>
        <topology evidence="1">Single-pass type I membrane protein</topology>
    </subcellularLocation>
</comment>
<feature type="domain" description="Bulb-type lectin" evidence="18">
    <location>
        <begin position="1"/>
        <end position="73"/>
    </location>
</feature>
<dbReference type="FunFam" id="3.30.200.20:FF:000330">
    <property type="entry name" value="G-type lectin S-receptor-like serine/threonine-protein kinase At4g03230"/>
    <property type="match status" value="1"/>
</dbReference>
<dbReference type="Pfam" id="PF01453">
    <property type="entry name" value="B_lectin"/>
    <property type="match status" value="1"/>
</dbReference>